<organism evidence="1 2">
    <name type="scientific">Candidatus Liptonbacteria bacterium RIFCSPLOWO2_01_FULL_52_25</name>
    <dbReference type="NCBI Taxonomy" id="1798650"/>
    <lineage>
        <taxon>Bacteria</taxon>
        <taxon>Candidatus Liptoniibacteriota</taxon>
    </lineage>
</organism>
<reference evidence="1 2" key="1">
    <citation type="journal article" date="2016" name="Nat. Commun.">
        <title>Thousands of microbial genomes shed light on interconnected biogeochemical processes in an aquifer system.</title>
        <authorList>
            <person name="Anantharaman K."/>
            <person name="Brown C.T."/>
            <person name="Hug L.A."/>
            <person name="Sharon I."/>
            <person name="Castelle C.J."/>
            <person name="Probst A.J."/>
            <person name="Thomas B.C."/>
            <person name="Singh A."/>
            <person name="Wilkins M.J."/>
            <person name="Karaoz U."/>
            <person name="Brodie E.L."/>
            <person name="Williams K.H."/>
            <person name="Hubbard S.S."/>
            <person name="Banfield J.F."/>
        </authorList>
    </citation>
    <scope>NUCLEOTIDE SEQUENCE [LARGE SCALE GENOMIC DNA]</scope>
</reference>
<dbReference type="AlphaFoldDB" id="A0A1G2CDH0"/>
<gene>
    <name evidence="1" type="ORF">A2945_01040</name>
</gene>
<proteinExistence type="predicted"/>
<comment type="caution">
    <text evidence="1">The sequence shown here is derived from an EMBL/GenBank/DDBJ whole genome shotgun (WGS) entry which is preliminary data.</text>
</comment>
<evidence type="ECO:0000313" key="1">
    <source>
        <dbReference type="EMBL" id="OGY99425.1"/>
    </source>
</evidence>
<dbReference type="Proteomes" id="UP000178880">
    <property type="component" value="Unassembled WGS sequence"/>
</dbReference>
<name>A0A1G2CDH0_9BACT</name>
<dbReference type="EMBL" id="MHLA01000015">
    <property type="protein sequence ID" value="OGY99425.1"/>
    <property type="molecule type" value="Genomic_DNA"/>
</dbReference>
<protein>
    <submittedName>
        <fullName evidence="1">Uncharacterized protein</fullName>
    </submittedName>
</protein>
<dbReference type="STRING" id="1798650.A2945_01040"/>
<evidence type="ECO:0000313" key="2">
    <source>
        <dbReference type="Proteomes" id="UP000178880"/>
    </source>
</evidence>
<sequence length="84" mass="9559">MSERLEQEGVALSEEVQTEIKSLVDTYLGGDSRTMQELSQMTGEVFALYQEKNLETQDEGFAGAIRNGIRRYPELKLRYPDLGK</sequence>
<accession>A0A1G2CDH0</accession>